<dbReference type="Gene3D" id="3.40.390.10">
    <property type="entry name" value="Collagenase (Catalytic Domain)"/>
    <property type="match status" value="1"/>
</dbReference>
<dbReference type="PANTHER" id="PTHR10201">
    <property type="entry name" value="MATRIX METALLOPROTEINASE"/>
    <property type="match status" value="1"/>
</dbReference>
<dbReference type="GO" id="GO:0031012">
    <property type="term" value="C:extracellular matrix"/>
    <property type="evidence" value="ECO:0007669"/>
    <property type="project" value="InterPro"/>
</dbReference>
<keyword evidence="3" id="KW-0378">Hydrolase</keyword>
<dbReference type="EMBL" id="AZGE01000042">
    <property type="protein sequence ID" value="KRM14086.1"/>
    <property type="molecule type" value="Genomic_DNA"/>
</dbReference>
<dbReference type="CDD" id="cd04268">
    <property type="entry name" value="ZnMc_MMP_like"/>
    <property type="match status" value="1"/>
</dbReference>
<dbReference type="GO" id="GO:0004222">
    <property type="term" value="F:metalloendopeptidase activity"/>
    <property type="evidence" value="ECO:0007669"/>
    <property type="project" value="InterPro"/>
</dbReference>
<dbReference type="PANTHER" id="PTHR10201:SF314">
    <property type="entry name" value="PEPTIDASE M10A AND M12B MATRIXIN AND ADAMALYSIN"/>
    <property type="match status" value="1"/>
</dbReference>
<evidence type="ECO:0000256" key="3">
    <source>
        <dbReference type="ARBA" id="ARBA00022801"/>
    </source>
</evidence>
<keyword evidence="1" id="KW-0645">Protease</keyword>
<dbReference type="SMART" id="SM00235">
    <property type="entry name" value="ZnMc"/>
    <property type="match status" value="1"/>
</dbReference>
<keyword evidence="2" id="KW-0479">Metal-binding</keyword>
<comment type="caution">
    <text evidence="7">The sequence shown here is derived from an EMBL/GenBank/DDBJ whole genome shotgun (WGS) entry which is preliminary data.</text>
</comment>
<feature type="domain" description="Peptidase metallopeptidase" evidence="6">
    <location>
        <begin position="72"/>
        <end position="219"/>
    </location>
</feature>
<dbReference type="AlphaFoldDB" id="A0A0R1WGS8"/>
<reference evidence="7 8" key="1">
    <citation type="journal article" date="2015" name="Genome Announc.">
        <title>Expanding the biotechnology potential of lactobacilli through comparative genomics of 213 strains and associated genera.</title>
        <authorList>
            <person name="Sun Z."/>
            <person name="Harris H.M."/>
            <person name="McCann A."/>
            <person name="Guo C."/>
            <person name="Argimon S."/>
            <person name="Zhang W."/>
            <person name="Yang X."/>
            <person name="Jeffery I.B."/>
            <person name="Cooney J.C."/>
            <person name="Kagawa T.F."/>
            <person name="Liu W."/>
            <person name="Song Y."/>
            <person name="Salvetti E."/>
            <person name="Wrobel A."/>
            <person name="Rasinkangas P."/>
            <person name="Parkhill J."/>
            <person name="Rea M.C."/>
            <person name="O'Sullivan O."/>
            <person name="Ritari J."/>
            <person name="Douillard F.P."/>
            <person name="Paul Ross R."/>
            <person name="Yang R."/>
            <person name="Briner A.E."/>
            <person name="Felis G.E."/>
            <person name="de Vos W.M."/>
            <person name="Barrangou R."/>
            <person name="Klaenhammer T.R."/>
            <person name="Caufield P.W."/>
            <person name="Cui Y."/>
            <person name="Zhang H."/>
            <person name="O'Toole P.W."/>
        </authorList>
    </citation>
    <scope>NUCLEOTIDE SEQUENCE [LARGE SCALE GENOMIC DNA]</scope>
    <source>
        <strain evidence="7 8">DSM 4864</strain>
    </source>
</reference>
<feature type="region of interest" description="Disordered" evidence="5">
    <location>
        <begin position="52"/>
        <end position="74"/>
    </location>
</feature>
<organism evidence="7 8">
    <name type="scientific">Limosilactobacillus oris DSM 4864</name>
    <dbReference type="NCBI Taxonomy" id="1423779"/>
    <lineage>
        <taxon>Bacteria</taxon>
        <taxon>Bacillati</taxon>
        <taxon>Bacillota</taxon>
        <taxon>Bacilli</taxon>
        <taxon>Lactobacillales</taxon>
        <taxon>Lactobacillaceae</taxon>
        <taxon>Limosilactobacillus</taxon>
    </lineage>
</organism>
<dbReference type="InterPro" id="IPR006026">
    <property type="entry name" value="Peptidase_Metallo"/>
</dbReference>
<keyword evidence="4" id="KW-0862">Zinc</keyword>
<evidence type="ECO:0000259" key="6">
    <source>
        <dbReference type="SMART" id="SM00235"/>
    </source>
</evidence>
<name>A0A0R1WGS8_9LACO</name>
<evidence type="ECO:0000256" key="5">
    <source>
        <dbReference type="SAM" id="MobiDB-lite"/>
    </source>
</evidence>
<evidence type="ECO:0000313" key="7">
    <source>
        <dbReference type="EMBL" id="KRM14086.1"/>
    </source>
</evidence>
<proteinExistence type="predicted"/>
<gene>
    <name evidence="7" type="ORF">FC49_GL001476</name>
</gene>
<dbReference type="InterPro" id="IPR024079">
    <property type="entry name" value="MetalloPept_cat_dom_sf"/>
</dbReference>
<accession>A0A0R1WGS8</accession>
<dbReference type="GO" id="GO:0008270">
    <property type="term" value="F:zinc ion binding"/>
    <property type="evidence" value="ECO:0007669"/>
    <property type="project" value="InterPro"/>
</dbReference>
<dbReference type="Pfam" id="PF00413">
    <property type="entry name" value="Peptidase_M10"/>
    <property type="match status" value="1"/>
</dbReference>
<sequence>MNIIKRHHFLLSLFYCVLFIWLITLYQGSPAFQQGVDTAILHTQQQVSRLLGERPISKQQTASRAEEDNALTDGRWPENSTTIYIDLSNPTLRAATTKAIDQWNQTRAFTFRPVQNKTDANIVVTAVDRQQNGAAGLTNTKTDATTGYLLHADVQLNAGYLLNANYGYSPQRIVNTAEHELGHAIGLQHTNATSVMQPAGSFYPIQPTDVEAVKRLYQKRPHPADQQTVQREASRQ</sequence>
<evidence type="ECO:0000313" key="8">
    <source>
        <dbReference type="Proteomes" id="UP000050973"/>
    </source>
</evidence>
<dbReference type="SUPFAM" id="SSF55486">
    <property type="entry name" value="Metalloproteases ('zincins'), catalytic domain"/>
    <property type="match status" value="1"/>
</dbReference>
<protein>
    <submittedName>
        <fullName evidence="7">Matrixin</fullName>
    </submittedName>
</protein>
<evidence type="ECO:0000256" key="1">
    <source>
        <dbReference type="ARBA" id="ARBA00022670"/>
    </source>
</evidence>
<dbReference type="Proteomes" id="UP000050973">
    <property type="component" value="Unassembled WGS sequence"/>
</dbReference>
<dbReference type="PATRIC" id="fig|1423779.3.peg.1518"/>
<evidence type="ECO:0000256" key="4">
    <source>
        <dbReference type="ARBA" id="ARBA00022833"/>
    </source>
</evidence>
<dbReference type="InterPro" id="IPR001818">
    <property type="entry name" value="Pept_M10_metallopeptidase"/>
</dbReference>
<evidence type="ECO:0000256" key="2">
    <source>
        <dbReference type="ARBA" id="ARBA00022723"/>
    </source>
</evidence>
<dbReference type="RefSeq" id="WP_056984848.1">
    <property type="nucleotide sequence ID" value="NZ_AZGE01000042.1"/>
</dbReference>
<dbReference type="GO" id="GO:0006508">
    <property type="term" value="P:proteolysis"/>
    <property type="evidence" value="ECO:0007669"/>
    <property type="project" value="UniProtKB-KW"/>
</dbReference>